<reference evidence="3 4" key="1">
    <citation type="journal article" date="2014" name="Int. J. Syst. Evol. Microbiol.">
        <title>Complete genome sequence of Corynebacterium casei LMG S-19264T (=DSM 44701T), isolated from a smear-ripened cheese.</title>
        <authorList>
            <consortium name="US DOE Joint Genome Institute (JGI-PGF)"/>
            <person name="Walter F."/>
            <person name="Albersmeier A."/>
            <person name="Kalinowski J."/>
            <person name="Ruckert C."/>
        </authorList>
    </citation>
    <scope>NUCLEOTIDE SEQUENCE [LARGE SCALE GENOMIC DNA]</scope>
    <source>
        <strain evidence="3 4">KCTC 12285</strain>
    </source>
</reference>
<dbReference type="RefSeq" id="WP_027413073.1">
    <property type="nucleotide sequence ID" value="NZ_BMWS01000026.1"/>
</dbReference>
<organism evidence="3 4">
    <name type="scientific">Aquimarina muelleri</name>
    <dbReference type="NCBI Taxonomy" id="279356"/>
    <lineage>
        <taxon>Bacteria</taxon>
        <taxon>Pseudomonadati</taxon>
        <taxon>Bacteroidota</taxon>
        <taxon>Flavobacteriia</taxon>
        <taxon>Flavobacteriales</taxon>
        <taxon>Flavobacteriaceae</taxon>
        <taxon>Aquimarina</taxon>
    </lineage>
</organism>
<protein>
    <recommendedName>
        <fullName evidence="5">DUF4398 domain-containing protein</fullName>
    </recommendedName>
</protein>
<comment type="caution">
    <text evidence="3">The sequence shown here is derived from an EMBL/GenBank/DDBJ whole genome shotgun (WGS) entry which is preliminary data.</text>
</comment>
<evidence type="ECO:0008006" key="5">
    <source>
        <dbReference type="Google" id="ProtNLM"/>
    </source>
</evidence>
<keyword evidence="2" id="KW-0732">Signal</keyword>
<evidence type="ECO:0000256" key="2">
    <source>
        <dbReference type="SAM" id="SignalP"/>
    </source>
</evidence>
<feature type="signal peptide" evidence="2">
    <location>
        <begin position="1"/>
        <end position="19"/>
    </location>
</feature>
<accession>A0A918JYB3</accession>
<evidence type="ECO:0000313" key="4">
    <source>
        <dbReference type="Proteomes" id="UP000601108"/>
    </source>
</evidence>
<name>A0A918JYB3_9FLAO</name>
<feature type="coiled-coil region" evidence="1">
    <location>
        <begin position="140"/>
        <end position="224"/>
    </location>
</feature>
<feature type="chain" id="PRO_5036955671" description="DUF4398 domain-containing protein" evidence="2">
    <location>
        <begin position="20"/>
        <end position="272"/>
    </location>
</feature>
<keyword evidence="1" id="KW-0175">Coiled coil</keyword>
<keyword evidence="4" id="KW-1185">Reference proteome</keyword>
<dbReference type="AlphaFoldDB" id="A0A918JYB3"/>
<gene>
    <name evidence="3" type="ORF">GCM10007384_32030</name>
</gene>
<sequence length="272" mass="31137">MKKVTLILFILCSISETNAQDLYEDALTAASYAYSHSKKAHGANNVYHTQEYADKAVEAFLKVEALTEKCNCKKANETAYQARVDMESSLNEDTYERSRFFAKRAKELGSQILKELTSCRANNSSLPNTEVASIDQGNDLAEATAEVVNKQKELEEKRRQLEIEQQKLEQQIAEQNRQKAEFEAKRAAEFKEQSLLKLKAENALKNLEKALLELNLILDKESKLEAQIDYIRSEDDLKNESLNSTKTFYINKAKELTKKVMQQFNNYNVVEN</sequence>
<evidence type="ECO:0000313" key="3">
    <source>
        <dbReference type="EMBL" id="GGX28425.1"/>
    </source>
</evidence>
<evidence type="ECO:0000256" key="1">
    <source>
        <dbReference type="SAM" id="Coils"/>
    </source>
</evidence>
<dbReference type="Proteomes" id="UP000601108">
    <property type="component" value="Unassembled WGS sequence"/>
</dbReference>
<dbReference type="EMBL" id="BMWS01000026">
    <property type="protein sequence ID" value="GGX28425.1"/>
    <property type="molecule type" value="Genomic_DNA"/>
</dbReference>
<proteinExistence type="predicted"/>